<evidence type="ECO:0000256" key="12">
    <source>
        <dbReference type="ARBA" id="ARBA00022833"/>
    </source>
</evidence>
<keyword evidence="11" id="KW-0256">Endoplasmic reticulum</keyword>
<dbReference type="InterPro" id="IPR050344">
    <property type="entry name" value="Peptidase_M1_aminopeptidases"/>
</dbReference>
<evidence type="ECO:0000256" key="13">
    <source>
        <dbReference type="ARBA" id="ARBA00022848"/>
    </source>
</evidence>
<feature type="domain" description="ERAP1-like C-terminal" evidence="21">
    <location>
        <begin position="1392"/>
        <end position="1710"/>
    </location>
</feature>
<dbReference type="GO" id="GO:0005615">
    <property type="term" value="C:extracellular space"/>
    <property type="evidence" value="ECO:0007669"/>
    <property type="project" value="TreeGrafter"/>
</dbReference>
<evidence type="ECO:0000256" key="10">
    <source>
        <dbReference type="ARBA" id="ARBA00022801"/>
    </source>
</evidence>
<evidence type="ECO:0000256" key="2">
    <source>
        <dbReference type="ARBA" id="ARBA00004174"/>
    </source>
</evidence>
<feature type="binding site" evidence="18">
    <location>
        <position position="315"/>
    </location>
    <ligand>
        <name>Zn(2+)</name>
        <dbReference type="ChEBI" id="CHEBI:29105"/>
        <note>catalytic</note>
    </ligand>
</feature>
<evidence type="ECO:0000256" key="4">
    <source>
        <dbReference type="ARBA" id="ARBA00010136"/>
    </source>
</evidence>
<keyword evidence="7" id="KW-0963">Cytoplasm</keyword>
<dbReference type="EC" id="3.4.11.2" evidence="5"/>
<feature type="active site" description="Proton acceptor" evidence="17">
    <location>
        <position position="312"/>
    </location>
</feature>
<dbReference type="SUPFAM" id="SSF55486">
    <property type="entry name" value="Metalloproteases ('zincins'), catalytic domain"/>
    <property type="match status" value="2"/>
</dbReference>
<comment type="caution">
    <text evidence="23">The sequence shown here is derived from an EMBL/GenBank/DDBJ whole genome shotgun (WGS) entry which is preliminary data.</text>
</comment>
<keyword evidence="14" id="KW-0482">Metalloprotease</keyword>
<gene>
    <name evidence="23" type="ORF">CKAN_00919800</name>
</gene>
<comment type="similarity">
    <text evidence="4">Belongs to the peptidase M1 family.</text>
</comment>
<dbReference type="EMBL" id="QPKB01000003">
    <property type="protein sequence ID" value="RWR80553.1"/>
    <property type="molecule type" value="Genomic_DNA"/>
</dbReference>
<dbReference type="SUPFAM" id="SSF63737">
    <property type="entry name" value="Leukotriene A4 hydrolase N-terminal domain"/>
    <property type="match status" value="2"/>
</dbReference>
<comment type="subcellular location">
    <subcellularLocation>
        <location evidence="3">Cytoplasm</location>
    </subcellularLocation>
    <subcellularLocation>
        <location evidence="2">Microsome membrane</location>
        <topology evidence="2">Peripheral membrane protein</topology>
    </subcellularLocation>
</comment>
<evidence type="ECO:0000256" key="17">
    <source>
        <dbReference type="PIRSR" id="PIRSR634016-1"/>
    </source>
</evidence>
<dbReference type="Pfam" id="PF11838">
    <property type="entry name" value="ERAP1_C"/>
    <property type="match status" value="2"/>
</dbReference>
<keyword evidence="13" id="KW-0492">Microsome</keyword>
<dbReference type="InterPro" id="IPR014782">
    <property type="entry name" value="Peptidase_M1_dom"/>
</dbReference>
<dbReference type="CDD" id="cd09601">
    <property type="entry name" value="M1_APN-Q_like"/>
    <property type="match status" value="2"/>
</dbReference>
<dbReference type="Gene3D" id="1.25.50.20">
    <property type="match status" value="2"/>
</dbReference>
<dbReference type="Proteomes" id="UP000283530">
    <property type="component" value="Unassembled WGS sequence"/>
</dbReference>
<evidence type="ECO:0000313" key="23">
    <source>
        <dbReference type="EMBL" id="RWR80553.1"/>
    </source>
</evidence>
<evidence type="ECO:0000256" key="7">
    <source>
        <dbReference type="ARBA" id="ARBA00022490"/>
    </source>
</evidence>
<proteinExistence type="inferred from homology"/>
<dbReference type="InterPro" id="IPR034016">
    <property type="entry name" value="M1_APN-typ"/>
</dbReference>
<dbReference type="InterPro" id="IPR024571">
    <property type="entry name" value="ERAP1-like_C_dom"/>
</dbReference>
<feature type="domain" description="Aminopeptidase N-like N-terminal" evidence="22">
    <location>
        <begin position="21"/>
        <end position="205"/>
    </location>
</feature>
<keyword evidence="8" id="KW-0645">Protease</keyword>
<sequence>MAERRLEQFKAQPRLPKFAIPKRYDLKLKPALSSCEFTGFVQIDLQIASETRFIVLNAADLSFENSSICFTDRQSNKEYRPLEIAFVEEDEILVLQFDDALPPGEGILCIGFSGTLNDQMKGFYRSTYEHNGEKKNMAVTQFQPADARRCFPCWDEPAVKAAFKITLEVPSELIALSNMPVIQEKVDGHLKIVSFQESPIMSTYLVAVVIGLFDYVEGLTLDGTKVRVYCQIGKVNQGKFALDVAIRTLDLYKNYFSTPYSLPKLDMIAIPDFVGAMENYGLVTYRETALLYDEKHSAAANKQRVAIVVAHELAHQWFGNLVTMEWWTDLWLNEGFATWVSYLAVDCFFPEWNIWTQFLDQTTDGLRLDGLAESHPIEVEINHAREIDEIFDAISYKKGASVIRMLQSYLGAECFQRSLASYIRRHACSNARTEDLWAVLGEESGEPVNMLMNSWTKQKGYPVVYVNIKDKKLEFEQTQFLSSGHLGDGQWIVPITLCCGSYDTRKNFLLRTKAEKLDITEIIDSSNAKGSSLGTNDQGDNNNPNRAWIKINVDQTGFYRVKYDDELAARLKYAIPANCLSATDRFGILDDSYALCMACKQTLSSLFSLMDAYREELNYTVLSQLIKVSRKIATIAVDAIPESSDDIRKFFINLLQFSAGKLGWDLKSGESHLDSMLRGEILTALSLFGHDATQTEAVRRFRAFVDDRNASLLPPDLRKAAYVAVMQTVSSSNRPGYESLLRVYRETDLSEEKVRILGSLASCPDPNIVLEALNFLLTSEVRSQDVVHGLAAISREGREVAWKWLKDNWDHIIQTLGSGFLLSRFVSYIVSPFCSDEKANEVEEFFATRAQPSITRTLKQSLEEVRINSRWVQSIRNEKSLGEINMAEQRLEQFKSQPRLPKFAIPKRYDLKLKPDLSSCKFTGFVQIDLQIASETRFIVLNAADLSFENSSICFTDRQSNKEYRPSEVALVEEDDILVLQFDDGLSPGEGVLCIGFSGTLNDQMKGFYRSTYEHNGEKKNMAVTQFEPADARRCFPCWDEPAVKATFKITLEVPSELIALSNMPVIQEKVDGHLKTVSFQESPIMSTYLVAVVIGFYFSTPYSLPKLDMIAIPDFAAGAMENYGLVTYRETALLYDEKHSAAANKQRVAIVVAHELAHQWFGNLVTMEWWTHLWLNEGFATWVSYLAVDSLFPEWKVWTQFLDQTTDGLRLDGLAESHPIEVEINHAREIDEIFDAISYRKGASVIRMLQSYLGAECFQRSLASYIKRHACSNAKTEDLWTVLEEESGEPVNMLMNSWTKQKGYPVVSVNIKDNKLEFEQTQFLSSGHLGDGQWIVPITLCCGSYDTRKNFLLRTKAEKLDITEIIDSSNAKGSSLGTNDQGDNNNPNRAWIKINVDQTGFYRVKYDDELAARLKYAIQANCLSATDRFGILDDSYALCMACKQTLCYLFSLMDAYREELDYTVLSQLINVSCKIATIAADAIPESSDDIKKFFINLLQFSAGKLGWDPKSGESHLDAMLRGEILTALSLFGHDATQTEAVRRFQAFVDDRNASLLPPDIRMAAYVAVMRSVSTSNRAGYESLLRVYKETDLSQEKVRILGSLASCPDPDIVLEVLNFLLTSEVRSQDVVHGLAGISSQGREIAWKWLKDNWDHIIKKWGSGFLITRFVSSIVSPFCSDEKANEVEKFFETHTESSIARTLKQSLERVRINSRWVHSIRNEKSLGEFVKELTRCKQ</sequence>
<keyword evidence="10 23" id="KW-0378">Hydrolase</keyword>
<evidence type="ECO:0000256" key="15">
    <source>
        <dbReference type="ARBA" id="ARBA00023136"/>
    </source>
</evidence>
<name>A0A443NPW1_9MAGN</name>
<evidence type="ECO:0000256" key="3">
    <source>
        <dbReference type="ARBA" id="ARBA00004496"/>
    </source>
</evidence>
<dbReference type="GO" id="GO:0008270">
    <property type="term" value="F:zinc ion binding"/>
    <property type="evidence" value="ECO:0007669"/>
    <property type="project" value="InterPro"/>
</dbReference>
<evidence type="ECO:0000313" key="24">
    <source>
        <dbReference type="Proteomes" id="UP000283530"/>
    </source>
</evidence>
<dbReference type="GO" id="GO:0005737">
    <property type="term" value="C:cytoplasm"/>
    <property type="evidence" value="ECO:0007669"/>
    <property type="project" value="UniProtKB-SubCell"/>
</dbReference>
<dbReference type="FunFam" id="2.60.40.1730:FF:000009">
    <property type="entry name" value="Aminopeptidase"/>
    <property type="match status" value="2"/>
</dbReference>
<dbReference type="PANTHER" id="PTHR11533:SF174">
    <property type="entry name" value="PUROMYCIN-SENSITIVE AMINOPEPTIDASE-RELATED"/>
    <property type="match status" value="1"/>
</dbReference>
<dbReference type="PANTHER" id="PTHR11533">
    <property type="entry name" value="PROTEASE M1 ZINC METALLOPROTEASE"/>
    <property type="match status" value="1"/>
</dbReference>
<keyword evidence="24" id="KW-1185">Reference proteome</keyword>
<evidence type="ECO:0000256" key="5">
    <source>
        <dbReference type="ARBA" id="ARBA00012564"/>
    </source>
</evidence>
<dbReference type="STRING" id="337451.A0A443NPW1"/>
<evidence type="ECO:0000256" key="18">
    <source>
        <dbReference type="PIRSR" id="PIRSR634016-3"/>
    </source>
</evidence>
<feature type="domain" description="Peptidase M1 membrane alanine aminopeptidase" evidence="20">
    <location>
        <begin position="240"/>
        <end position="455"/>
    </location>
</feature>
<keyword evidence="6 23" id="KW-0031">Aminopeptidase</keyword>
<feature type="binding site" evidence="18">
    <location>
        <position position="311"/>
    </location>
    <ligand>
        <name>Zn(2+)</name>
        <dbReference type="ChEBI" id="CHEBI:29105"/>
        <note>catalytic</note>
    </ligand>
</feature>
<protein>
    <recommendedName>
        <fullName evidence="5">membrane alanyl aminopeptidase</fullName>
        <ecNumber evidence="5">3.4.11.2</ecNumber>
    </recommendedName>
    <alternativeName>
        <fullName evidence="16">Alpha-aminoacylpeptide hydrolase</fullName>
    </alternativeName>
</protein>
<dbReference type="OrthoDB" id="10031169at2759"/>
<evidence type="ECO:0000259" key="21">
    <source>
        <dbReference type="Pfam" id="PF11838"/>
    </source>
</evidence>
<dbReference type="GO" id="GO:0016285">
    <property type="term" value="F:alanyl aminopeptidase activity"/>
    <property type="evidence" value="ECO:0007669"/>
    <property type="project" value="UniProtKB-EC"/>
</dbReference>
<dbReference type="InterPro" id="IPR001930">
    <property type="entry name" value="Peptidase_M1"/>
</dbReference>
<evidence type="ECO:0000256" key="16">
    <source>
        <dbReference type="ARBA" id="ARBA00029840"/>
    </source>
</evidence>
<dbReference type="InterPro" id="IPR042097">
    <property type="entry name" value="Aminopeptidase_N-like_N_sf"/>
</dbReference>
<dbReference type="Pfam" id="PF17900">
    <property type="entry name" value="Peptidase_M1_N"/>
    <property type="match status" value="2"/>
</dbReference>
<evidence type="ECO:0000256" key="6">
    <source>
        <dbReference type="ARBA" id="ARBA00022438"/>
    </source>
</evidence>
<keyword evidence="15" id="KW-0472">Membrane</keyword>
<feature type="binding site" evidence="18">
    <location>
        <position position="334"/>
    </location>
    <ligand>
        <name>Zn(2+)</name>
        <dbReference type="ChEBI" id="CHEBI:29105"/>
        <note>catalytic</note>
    </ligand>
</feature>
<dbReference type="GO" id="GO:0042277">
    <property type="term" value="F:peptide binding"/>
    <property type="evidence" value="ECO:0007669"/>
    <property type="project" value="TreeGrafter"/>
</dbReference>
<dbReference type="FunFam" id="1.25.50.20:FF:000002">
    <property type="entry name" value="Aminopeptidase"/>
    <property type="match status" value="2"/>
</dbReference>
<evidence type="ECO:0000256" key="14">
    <source>
        <dbReference type="ARBA" id="ARBA00023049"/>
    </source>
</evidence>
<keyword evidence="9 18" id="KW-0479">Metal-binding</keyword>
<keyword evidence="12 18" id="KW-0862">Zinc</keyword>
<dbReference type="FunFam" id="2.60.40.1910:FF:000007">
    <property type="entry name" value="Aminopeptidase"/>
    <property type="match status" value="2"/>
</dbReference>
<dbReference type="GO" id="GO:0006508">
    <property type="term" value="P:proteolysis"/>
    <property type="evidence" value="ECO:0007669"/>
    <property type="project" value="UniProtKB-KW"/>
</dbReference>
<comment type="catalytic activity">
    <reaction evidence="1">
        <text>Release of an N-terminal amino acid, Xaa-|-Yaa- from a peptide, amide or arylamide. Xaa is preferably Ala, but may be most amino acids including Pro (slow action). When a terminal hydrophobic residue is followed by a prolyl residue, the two may be released as an intact Xaa-Pro dipeptide.</text>
        <dbReference type="EC" id="3.4.11.2"/>
    </reaction>
</comment>
<feature type="domain" description="Peptidase M1 membrane alanine aminopeptidase" evidence="20">
    <location>
        <begin position="1098"/>
        <end position="1299"/>
    </location>
</feature>
<evidence type="ECO:0000256" key="8">
    <source>
        <dbReference type="ARBA" id="ARBA00022670"/>
    </source>
</evidence>
<dbReference type="Gene3D" id="1.10.390.10">
    <property type="entry name" value="Neutral Protease Domain 2"/>
    <property type="match status" value="2"/>
</dbReference>
<evidence type="ECO:0000259" key="20">
    <source>
        <dbReference type="Pfam" id="PF01433"/>
    </source>
</evidence>
<dbReference type="InterPro" id="IPR027268">
    <property type="entry name" value="Peptidase_M4/M1_CTD_sf"/>
</dbReference>
<organism evidence="23 24">
    <name type="scientific">Cinnamomum micranthum f. kanehirae</name>
    <dbReference type="NCBI Taxonomy" id="337451"/>
    <lineage>
        <taxon>Eukaryota</taxon>
        <taxon>Viridiplantae</taxon>
        <taxon>Streptophyta</taxon>
        <taxon>Embryophyta</taxon>
        <taxon>Tracheophyta</taxon>
        <taxon>Spermatophyta</taxon>
        <taxon>Magnoliopsida</taxon>
        <taxon>Magnoliidae</taxon>
        <taxon>Laurales</taxon>
        <taxon>Lauraceae</taxon>
        <taxon>Cinnamomum</taxon>
    </lineage>
</organism>
<dbReference type="Gene3D" id="2.60.40.1730">
    <property type="entry name" value="tricorn interacting facor f3 domain"/>
    <property type="match status" value="2"/>
</dbReference>
<feature type="domain" description="Aminopeptidase N-like N-terminal" evidence="22">
    <location>
        <begin position="906"/>
        <end position="1090"/>
    </location>
</feature>
<dbReference type="FunFam" id="1.10.390.10:FF:000001">
    <property type="entry name" value="Aminopeptidase"/>
    <property type="match status" value="2"/>
</dbReference>
<evidence type="ECO:0000259" key="22">
    <source>
        <dbReference type="Pfam" id="PF17900"/>
    </source>
</evidence>
<dbReference type="GO" id="GO:0043171">
    <property type="term" value="P:peptide catabolic process"/>
    <property type="evidence" value="ECO:0007669"/>
    <property type="project" value="TreeGrafter"/>
</dbReference>
<dbReference type="InterPro" id="IPR045357">
    <property type="entry name" value="Aminopeptidase_N-like_N"/>
</dbReference>
<feature type="domain" description="ERAP1-like C-terminal" evidence="21">
    <location>
        <begin position="548"/>
        <end position="866"/>
    </location>
</feature>
<evidence type="ECO:0000256" key="1">
    <source>
        <dbReference type="ARBA" id="ARBA00000098"/>
    </source>
</evidence>
<accession>A0A443NPW1</accession>
<dbReference type="Pfam" id="PF01433">
    <property type="entry name" value="Peptidase_M1"/>
    <property type="match status" value="2"/>
</dbReference>
<dbReference type="GO" id="GO:0016020">
    <property type="term" value="C:membrane"/>
    <property type="evidence" value="ECO:0007669"/>
    <property type="project" value="TreeGrafter"/>
</dbReference>
<comment type="cofactor">
    <cofactor evidence="18">
        <name>Zn(2+)</name>
        <dbReference type="ChEBI" id="CHEBI:29105"/>
    </cofactor>
    <text evidence="18">Binds 1 zinc ion per subunit.</text>
</comment>
<dbReference type="GO" id="GO:0070006">
    <property type="term" value="F:metalloaminopeptidase activity"/>
    <property type="evidence" value="ECO:0007669"/>
    <property type="project" value="TreeGrafter"/>
</dbReference>
<evidence type="ECO:0000256" key="9">
    <source>
        <dbReference type="ARBA" id="ARBA00022723"/>
    </source>
</evidence>
<evidence type="ECO:0000256" key="19">
    <source>
        <dbReference type="PIRSR" id="PIRSR634016-4"/>
    </source>
</evidence>
<reference evidence="23 24" key="1">
    <citation type="journal article" date="2019" name="Nat. Plants">
        <title>Stout camphor tree genome fills gaps in understanding of flowering plant genome evolution.</title>
        <authorList>
            <person name="Chaw S.M."/>
            <person name="Liu Y.C."/>
            <person name="Wu Y.W."/>
            <person name="Wang H.Y."/>
            <person name="Lin C.I."/>
            <person name="Wu C.S."/>
            <person name="Ke H.M."/>
            <person name="Chang L.Y."/>
            <person name="Hsu C.Y."/>
            <person name="Yang H.T."/>
            <person name="Sudianto E."/>
            <person name="Hsu M.H."/>
            <person name="Wu K.P."/>
            <person name="Wang L.N."/>
            <person name="Leebens-Mack J.H."/>
            <person name="Tsai I.J."/>
        </authorList>
    </citation>
    <scope>NUCLEOTIDE SEQUENCE [LARGE SCALE GENOMIC DNA]</scope>
    <source>
        <strain evidence="24">cv. Chaw 1501</strain>
        <tissue evidence="23">Young leaves</tissue>
    </source>
</reference>
<feature type="site" description="Transition state stabilizer" evidence="19">
    <location>
        <position position="396"/>
    </location>
</feature>
<evidence type="ECO:0000256" key="11">
    <source>
        <dbReference type="ARBA" id="ARBA00022824"/>
    </source>
</evidence>
<dbReference type="Gene3D" id="2.60.40.1910">
    <property type="match status" value="2"/>
</dbReference>
<dbReference type="PRINTS" id="PR00756">
    <property type="entry name" value="ALADIPTASE"/>
</dbReference>